<dbReference type="AlphaFoldDB" id="A0A1X7N470"/>
<protein>
    <submittedName>
        <fullName evidence="8">Chromate transporter</fullName>
    </submittedName>
</protein>
<evidence type="ECO:0000256" key="6">
    <source>
        <dbReference type="ARBA" id="ARBA00023136"/>
    </source>
</evidence>
<dbReference type="InterPro" id="IPR003370">
    <property type="entry name" value="Chromate_transpt"/>
</dbReference>
<proteinExistence type="inferred from homology"/>
<feature type="transmembrane region" description="Helical" evidence="7">
    <location>
        <begin position="144"/>
        <end position="177"/>
    </location>
</feature>
<keyword evidence="3" id="KW-1003">Cell membrane</keyword>
<dbReference type="GO" id="GO:0005886">
    <property type="term" value="C:plasma membrane"/>
    <property type="evidence" value="ECO:0007669"/>
    <property type="project" value="UniProtKB-SubCell"/>
</dbReference>
<gene>
    <name evidence="8" type="ORF">SAMN04488700_1335</name>
</gene>
<reference evidence="8 9" key="1">
    <citation type="submission" date="2017-04" db="EMBL/GenBank/DDBJ databases">
        <authorList>
            <person name="Afonso C.L."/>
            <person name="Miller P.J."/>
            <person name="Scott M.A."/>
            <person name="Spackman E."/>
            <person name="Goraichik I."/>
            <person name="Dimitrov K.M."/>
            <person name="Suarez D.L."/>
            <person name="Swayne D.E."/>
        </authorList>
    </citation>
    <scope>NUCLEOTIDE SEQUENCE [LARGE SCALE GENOMIC DNA]</scope>
    <source>
        <strain evidence="8 9">LMG26642</strain>
    </source>
</reference>
<dbReference type="GO" id="GO:0015109">
    <property type="term" value="F:chromate transmembrane transporter activity"/>
    <property type="evidence" value="ECO:0007669"/>
    <property type="project" value="InterPro"/>
</dbReference>
<dbReference type="Proteomes" id="UP000193435">
    <property type="component" value="Unassembled WGS sequence"/>
</dbReference>
<evidence type="ECO:0000313" key="8">
    <source>
        <dbReference type="EMBL" id="SMH32058.1"/>
    </source>
</evidence>
<keyword evidence="6 7" id="KW-0472">Membrane</keyword>
<evidence type="ECO:0000256" key="1">
    <source>
        <dbReference type="ARBA" id="ARBA00004651"/>
    </source>
</evidence>
<keyword evidence="4 7" id="KW-0812">Transmembrane</keyword>
<dbReference type="PANTHER" id="PTHR43663">
    <property type="entry name" value="CHROMATE TRANSPORT PROTEIN-RELATED"/>
    <property type="match status" value="1"/>
</dbReference>
<dbReference type="STRING" id="1073423.SAMN04488700_1335"/>
<evidence type="ECO:0000256" key="5">
    <source>
        <dbReference type="ARBA" id="ARBA00022989"/>
    </source>
</evidence>
<dbReference type="OrthoDB" id="9027281at2"/>
<organism evidence="8 9">
    <name type="scientific">Carnobacterium iners</name>
    <dbReference type="NCBI Taxonomy" id="1073423"/>
    <lineage>
        <taxon>Bacteria</taxon>
        <taxon>Bacillati</taxon>
        <taxon>Bacillota</taxon>
        <taxon>Bacilli</taxon>
        <taxon>Lactobacillales</taxon>
        <taxon>Carnobacteriaceae</taxon>
        <taxon>Carnobacterium</taxon>
    </lineage>
</organism>
<keyword evidence="9" id="KW-1185">Reference proteome</keyword>
<dbReference type="Pfam" id="PF02417">
    <property type="entry name" value="Chromate_transp"/>
    <property type="match status" value="1"/>
</dbReference>
<feature type="transmembrane region" description="Helical" evidence="7">
    <location>
        <begin position="80"/>
        <end position="104"/>
    </location>
</feature>
<dbReference type="InterPro" id="IPR052518">
    <property type="entry name" value="CHR_Transporter"/>
</dbReference>
<evidence type="ECO:0000256" key="2">
    <source>
        <dbReference type="ARBA" id="ARBA00005262"/>
    </source>
</evidence>
<dbReference type="EMBL" id="FXBJ01000002">
    <property type="protein sequence ID" value="SMH32058.1"/>
    <property type="molecule type" value="Genomic_DNA"/>
</dbReference>
<accession>A0A1X7N470</accession>
<evidence type="ECO:0000256" key="7">
    <source>
        <dbReference type="SAM" id="Phobius"/>
    </source>
</evidence>
<comment type="similarity">
    <text evidence="2">Belongs to the chromate ion transporter (CHR) (TC 2.A.51) family.</text>
</comment>
<name>A0A1X7N470_9LACT</name>
<evidence type="ECO:0000256" key="4">
    <source>
        <dbReference type="ARBA" id="ARBA00022692"/>
    </source>
</evidence>
<feature type="transmembrane region" description="Helical" evidence="7">
    <location>
        <begin position="110"/>
        <end position="132"/>
    </location>
</feature>
<keyword evidence="5 7" id="KW-1133">Transmembrane helix</keyword>
<dbReference type="PANTHER" id="PTHR43663:SF1">
    <property type="entry name" value="CHROMATE TRANSPORTER"/>
    <property type="match status" value="1"/>
</dbReference>
<sequence>MKKDKKFYWTLFSSTLTLSAFTFGGGYVIVPLMQKRFVKDLKWIEEEEMLDLVAIGQSAPGPLAVNASIIIGYRMAGIPGALLTTLGTILPPLFIITLVSYFYIAFRENAVINALLFGMQAGVAAVIVDVVINMGMTIVKDKRLLPIIVMILAFIATAIFNVNIVLILFISGAIGAYTTYRVNLLNTKEES</sequence>
<evidence type="ECO:0000313" key="9">
    <source>
        <dbReference type="Proteomes" id="UP000193435"/>
    </source>
</evidence>
<comment type="subcellular location">
    <subcellularLocation>
        <location evidence="1">Cell membrane</location>
        <topology evidence="1">Multi-pass membrane protein</topology>
    </subcellularLocation>
</comment>
<dbReference type="RefSeq" id="WP_085559507.1">
    <property type="nucleotide sequence ID" value="NZ_FOAH01000007.1"/>
</dbReference>
<feature type="transmembrane region" description="Helical" evidence="7">
    <location>
        <begin position="7"/>
        <end position="30"/>
    </location>
</feature>
<evidence type="ECO:0000256" key="3">
    <source>
        <dbReference type="ARBA" id="ARBA00022475"/>
    </source>
</evidence>